<accession>A0A8J3E1P5</accession>
<dbReference type="InterPro" id="IPR003679">
    <property type="entry name" value="Amioglycoside_AcTrfase"/>
</dbReference>
<dbReference type="GO" id="GO:0046353">
    <property type="term" value="F:aminoglycoside 3-N-acetyltransferase activity"/>
    <property type="evidence" value="ECO:0007669"/>
    <property type="project" value="UniProtKB-EC"/>
</dbReference>
<comment type="catalytic activity">
    <reaction evidence="5">
        <text>a 2-deoxystreptamine antibiotic + acetyl-CoA = an N(3)-acetyl-2-deoxystreptamine antibiotic + CoA + H(+)</text>
        <dbReference type="Rhea" id="RHEA:12665"/>
        <dbReference type="ChEBI" id="CHEBI:15378"/>
        <dbReference type="ChEBI" id="CHEBI:57287"/>
        <dbReference type="ChEBI" id="CHEBI:57288"/>
        <dbReference type="ChEBI" id="CHEBI:57921"/>
        <dbReference type="ChEBI" id="CHEBI:77452"/>
        <dbReference type="EC" id="2.3.1.81"/>
    </reaction>
</comment>
<dbReference type="Proteomes" id="UP000646365">
    <property type="component" value="Unassembled WGS sequence"/>
</dbReference>
<dbReference type="Pfam" id="PF02522">
    <property type="entry name" value="Antibiotic_NAT"/>
    <property type="match status" value="1"/>
</dbReference>
<dbReference type="InterPro" id="IPR028345">
    <property type="entry name" value="Antibiotic_NAT-like"/>
</dbReference>
<dbReference type="SUPFAM" id="SSF110710">
    <property type="entry name" value="TTHA0583/YokD-like"/>
    <property type="match status" value="1"/>
</dbReference>
<evidence type="ECO:0000313" key="6">
    <source>
        <dbReference type="EMBL" id="GGF13980.1"/>
    </source>
</evidence>
<reference evidence="6" key="2">
    <citation type="submission" date="2020-09" db="EMBL/GenBank/DDBJ databases">
        <authorList>
            <person name="Sun Q."/>
            <person name="Zhou Y."/>
        </authorList>
    </citation>
    <scope>NUCLEOTIDE SEQUENCE</scope>
    <source>
        <strain evidence="6">CGMCC 1.15725</strain>
    </source>
</reference>
<keyword evidence="7" id="KW-1185">Reference proteome</keyword>
<dbReference type="AlphaFoldDB" id="A0A8J3E1P5"/>
<comment type="similarity">
    <text evidence="1 5">Belongs to the antibiotic N-acetyltransferase family.</text>
</comment>
<evidence type="ECO:0000256" key="4">
    <source>
        <dbReference type="ARBA" id="ARBA00023315"/>
    </source>
</evidence>
<evidence type="ECO:0000313" key="7">
    <source>
        <dbReference type="Proteomes" id="UP000646365"/>
    </source>
</evidence>
<keyword evidence="5" id="KW-0046">Antibiotic resistance</keyword>
<dbReference type="PANTHER" id="PTHR11104:SF0">
    <property type="entry name" value="SPBETA PROPHAGE-DERIVED AMINOGLYCOSIDE N(3')-ACETYLTRANSFERASE-LIKE PROTEIN YOKD"/>
    <property type="match status" value="1"/>
</dbReference>
<dbReference type="GO" id="GO:0046677">
    <property type="term" value="P:response to antibiotic"/>
    <property type="evidence" value="ECO:0007669"/>
    <property type="project" value="UniProtKB-KW"/>
</dbReference>
<gene>
    <name evidence="6" type="ORF">GCM10011611_19650</name>
</gene>
<evidence type="ECO:0000256" key="5">
    <source>
        <dbReference type="RuleBase" id="RU365031"/>
    </source>
</evidence>
<keyword evidence="4 5" id="KW-0012">Acyltransferase</keyword>
<dbReference type="EMBL" id="BMJQ01000004">
    <property type="protein sequence ID" value="GGF13980.1"/>
    <property type="molecule type" value="Genomic_DNA"/>
</dbReference>
<evidence type="ECO:0000256" key="1">
    <source>
        <dbReference type="ARBA" id="ARBA00006383"/>
    </source>
</evidence>
<proteinExistence type="inferred from homology"/>
<protein>
    <recommendedName>
        <fullName evidence="2 5">Aminoglycoside N(3)-acetyltransferase</fullName>
        <ecNumber evidence="5">2.3.1.-</ecNumber>
    </recommendedName>
</protein>
<sequence>MQQIIAETDRPRTRASLAADLAALGVAPGQLVMLHVSLRALGFVVGGAMTLLDAVLDRLGPDGTLMMPAHSADLSDPGQWAAPPVPAGWVEEIRAAMPAYDPARTPTWGLGAVAELFRTWPGVMRSNHPAASVAARGPLAAEIVGRHPLDDPHGEASPLARAYDRDVKLLLLGVGWNRATLLHLAERRAWPDAAPVSAGAPITRDGRRVWQTYRDYDSDPERFAAVGEALAGDVVRGKVGSAAAILVDGRTAVDTAVRVLARS</sequence>
<evidence type="ECO:0000256" key="3">
    <source>
        <dbReference type="ARBA" id="ARBA00022679"/>
    </source>
</evidence>
<organism evidence="6 7">
    <name type="scientific">Aliidongia dinghuensis</name>
    <dbReference type="NCBI Taxonomy" id="1867774"/>
    <lineage>
        <taxon>Bacteria</taxon>
        <taxon>Pseudomonadati</taxon>
        <taxon>Pseudomonadota</taxon>
        <taxon>Alphaproteobacteria</taxon>
        <taxon>Rhodospirillales</taxon>
        <taxon>Dongiaceae</taxon>
        <taxon>Aliidongia</taxon>
    </lineage>
</organism>
<dbReference type="EC" id="2.3.1.-" evidence="5"/>
<evidence type="ECO:0000256" key="2">
    <source>
        <dbReference type="ARBA" id="ARBA00012882"/>
    </source>
</evidence>
<comment type="caution">
    <text evidence="6">The sequence shown here is derived from an EMBL/GenBank/DDBJ whole genome shotgun (WGS) entry which is preliminary data.</text>
</comment>
<dbReference type="RefSeq" id="WP_229743618.1">
    <property type="nucleotide sequence ID" value="NZ_BMJQ01000004.1"/>
</dbReference>
<name>A0A8J3E1P5_9PROT</name>
<reference evidence="6" key="1">
    <citation type="journal article" date="2014" name="Int. J. Syst. Evol. Microbiol.">
        <title>Complete genome sequence of Corynebacterium casei LMG S-19264T (=DSM 44701T), isolated from a smear-ripened cheese.</title>
        <authorList>
            <consortium name="US DOE Joint Genome Institute (JGI-PGF)"/>
            <person name="Walter F."/>
            <person name="Albersmeier A."/>
            <person name="Kalinowski J."/>
            <person name="Ruckert C."/>
        </authorList>
    </citation>
    <scope>NUCLEOTIDE SEQUENCE</scope>
    <source>
        <strain evidence="6">CGMCC 1.15725</strain>
    </source>
</reference>
<keyword evidence="3 5" id="KW-0808">Transferase</keyword>
<dbReference type="PANTHER" id="PTHR11104">
    <property type="entry name" value="AMINOGLYCOSIDE N3-ACETYLTRANSFERASE"/>
    <property type="match status" value="1"/>
</dbReference>